<dbReference type="InterPro" id="IPR050396">
    <property type="entry name" value="Glycosyltr_51/Transpeptidase"/>
</dbReference>
<keyword evidence="13 20" id="KW-1133">Transmembrane helix</keyword>
<keyword evidence="6" id="KW-0645">Protease</keyword>
<dbReference type="Gene3D" id="1.10.3810.10">
    <property type="entry name" value="Biosynthetic peptidoglycan transglycosylase-like"/>
    <property type="match status" value="1"/>
</dbReference>
<dbReference type="EC" id="2.4.99.28" evidence="17"/>
<dbReference type="SUPFAM" id="SSF53955">
    <property type="entry name" value="Lysozyme-like"/>
    <property type="match status" value="1"/>
</dbReference>
<evidence type="ECO:0000256" key="12">
    <source>
        <dbReference type="ARBA" id="ARBA00022984"/>
    </source>
</evidence>
<evidence type="ECO:0000256" key="13">
    <source>
        <dbReference type="ARBA" id="ARBA00022989"/>
    </source>
</evidence>
<dbReference type="InterPro" id="IPR012338">
    <property type="entry name" value="Beta-lactam/transpept-like"/>
</dbReference>
<dbReference type="GO" id="GO:0008955">
    <property type="term" value="F:peptidoglycan glycosyltransferase activity"/>
    <property type="evidence" value="ECO:0007669"/>
    <property type="project" value="UniProtKB-EC"/>
</dbReference>
<name>A0A932GRS7_UNCTE</name>
<evidence type="ECO:0000256" key="6">
    <source>
        <dbReference type="ARBA" id="ARBA00022670"/>
    </source>
</evidence>
<dbReference type="GO" id="GO:0004180">
    <property type="term" value="F:carboxypeptidase activity"/>
    <property type="evidence" value="ECO:0007669"/>
    <property type="project" value="UniProtKB-KW"/>
</dbReference>
<organism evidence="23 24">
    <name type="scientific">Tectimicrobiota bacterium</name>
    <dbReference type="NCBI Taxonomy" id="2528274"/>
    <lineage>
        <taxon>Bacteria</taxon>
        <taxon>Pseudomonadati</taxon>
        <taxon>Nitrospinota/Tectimicrobiota group</taxon>
        <taxon>Candidatus Tectimicrobiota</taxon>
    </lineage>
</organism>
<dbReference type="InterPro" id="IPR001264">
    <property type="entry name" value="Glyco_trans_51"/>
</dbReference>
<comment type="pathway">
    <text evidence="19">Glycan biosynthesis.</text>
</comment>
<feature type="transmembrane region" description="Helical" evidence="20">
    <location>
        <begin position="28"/>
        <end position="50"/>
    </location>
</feature>
<evidence type="ECO:0000256" key="18">
    <source>
        <dbReference type="ARBA" id="ARBA00049902"/>
    </source>
</evidence>
<evidence type="ECO:0000256" key="16">
    <source>
        <dbReference type="ARBA" id="ARBA00023316"/>
    </source>
</evidence>
<keyword evidence="15" id="KW-0511">Multifunctional enzyme</keyword>
<evidence type="ECO:0000256" key="14">
    <source>
        <dbReference type="ARBA" id="ARBA00023136"/>
    </source>
</evidence>
<keyword evidence="14 20" id="KW-0472">Membrane</keyword>
<dbReference type="InterPro" id="IPR036950">
    <property type="entry name" value="PBP_transglycosylase"/>
</dbReference>
<keyword evidence="12" id="KW-0573">Peptidoglycan synthesis</keyword>
<dbReference type="GO" id="GO:0071555">
    <property type="term" value="P:cell wall organization"/>
    <property type="evidence" value="ECO:0007669"/>
    <property type="project" value="UniProtKB-KW"/>
</dbReference>
<keyword evidence="5" id="KW-0121">Carboxypeptidase</keyword>
<dbReference type="FunFam" id="1.10.3810.10:FF:000003">
    <property type="entry name" value="Penicillin-binding protein 1a"/>
    <property type="match status" value="1"/>
</dbReference>
<dbReference type="InterPro" id="IPR001460">
    <property type="entry name" value="PCN-bd_Tpept"/>
</dbReference>
<keyword evidence="8" id="KW-0808">Transferase</keyword>
<evidence type="ECO:0000256" key="19">
    <source>
        <dbReference type="ARBA" id="ARBA00060592"/>
    </source>
</evidence>
<dbReference type="GO" id="GO:0006508">
    <property type="term" value="P:proteolysis"/>
    <property type="evidence" value="ECO:0007669"/>
    <property type="project" value="UniProtKB-KW"/>
</dbReference>
<dbReference type="Gene3D" id="3.40.710.10">
    <property type="entry name" value="DD-peptidase/beta-lactamase superfamily"/>
    <property type="match status" value="1"/>
</dbReference>
<evidence type="ECO:0000259" key="22">
    <source>
        <dbReference type="Pfam" id="PF00912"/>
    </source>
</evidence>
<evidence type="ECO:0000259" key="21">
    <source>
        <dbReference type="Pfam" id="PF00905"/>
    </source>
</evidence>
<dbReference type="PANTHER" id="PTHR32282">
    <property type="entry name" value="BINDING PROTEIN TRANSPEPTIDASE, PUTATIVE-RELATED"/>
    <property type="match status" value="1"/>
</dbReference>
<keyword evidence="11" id="KW-0133">Cell shape</keyword>
<comment type="caution">
    <text evidence="23">The sequence shown here is derived from an EMBL/GenBank/DDBJ whole genome shotgun (WGS) entry which is preliminary data.</text>
</comment>
<evidence type="ECO:0000256" key="9">
    <source>
        <dbReference type="ARBA" id="ARBA00022692"/>
    </source>
</evidence>
<feature type="domain" description="Penicillin-binding protein transpeptidase" evidence="21">
    <location>
        <begin position="347"/>
        <end position="585"/>
    </location>
</feature>
<protein>
    <recommendedName>
        <fullName evidence="17">peptidoglycan glycosyltransferase</fullName>
        <ecNumber evidence="17">2.4.99.28</ecNumber>
    </recommendedName>
</protein>
<evidence type="ECO:0000256" key="11">
    <source>
        <dbReference type="ARBA" id="ARBA00022960"/>
    </source>
</evidence>
<evidence type="ECO:0000313" key="23">
    <source>
        <dbReference type="EMBL" id="MBI3016062.1"/>
    </source>
</evidence>
<keyword evidence="16" id="KW-0961">Cell wall biogenesis/degradation</keyword>
<keyword evidence="7" id="KW-0328">Glycosyltransferase</keyword>
<dbReference type="GO" id="GO:0016020">
    <property type="term" value="C:membrane"/>
    <property type="evidence" value="ECO:0007669"/>
    <property type="project" value="UniProtKB-SubCell"/>
</dbReference>
<dbReference type="GO" id="GO:0008360">
    <property type="term" value="P:regulation of cell shape"/>
    <property type="evidence" value="ECO:0007669"/>
    <property type="project" value="UniProtKB-KW"/>
</dbReference>
<evidence type="ECO:0000256" key="10">
    <source>
        <dbReference type="ARBA" id="ARBA00022801"/>
    </source>
</evidence>
<dbReference type="GO" id="GO:0030288">
    <property type="term" value="C:outer membrane-bounded periplasmic space"/>
    <property type="evidence" value="ECO:0007669"/>
    <property type="project" value="TreeGrafter"/>
</dbReference>
<comment type="similarity">
    <text evidence="3">In the C-terminal section; belongs to the transpeptidase family.</text>
</comment>
<dbReference type="InterPro" id="IPR023346">
    <property type="entry name" value="Lysozyme-like_dom_sf"/>
</dbReference>
<feature type="domain" description="Glycosyl transferase family 51" evidence="22">
    <location>
        <begin position="82"/>
        <end position="246"/>
    </location>
</feature>
<evidence type="ECO:0000256" key="5">
    <source>
        <dbReference type="ARBA" id="ARBA00022645"/>
    </source>
</evidence>
<evidence type="ECO:0000256" key="15">
    <source>
        <dbReference type="ARBA" id="ARBA00023268"/>
    </source>
</evidence>
<dbReference type="Pfam" id="PF00905">
    <property type="entry name" value="Transpeptidase"/>
    <property type="match status" value="1"/>
</dbReference>
<dbReference type="NCBIfam" id="TIGR02074">
    <property type="entry name" value="PBP_1a_fam"/>
    <property type="match status" value="1"/>
</dbReference>
<evidence type="ECO:0000256" key="2">
    <source>
        <dbReference type="ARBA" id="ARBA00004752"/>
    </source>
</evidence>
<evidence type="ECO:0000256" key="4">
    <source>
        <dbReference type="ARBA" id="ARBA00007739"/>
    </source>
</evidence>
<dbReference type="Proteomes" id="UP000741360">
    <property type="component" value="Unassembled WGS sequence"/>
</dbReference>
<comment type="pathway">
    <text evidence="2">Cell wall biogenesis; peptidoglycan biosynthesis.</text>
</comment>
<evidence type="ECO:0000256" key="8">
    <source>
        <dbReference type="ARBA" id="ARBA00022679"/>
    </source>
</evidence>
<dbReference type="Pfam" id="PF00912">
    <property type="entry name" value="Transgly"/>
    <property type="match status" value="1"/>
</dbReference>
<dbReference type="GO" id="GO:0009252">
    <property type="term" value="P:peptidoglycan biosynthetic process"/>
    <property type="evidence" value="ECO:0007669"/>
    <property type="project" value="UniProtKB-KW"/>
</dbReference>
<keyword evidence="9 20" id="KW-0812">Transmembrane</keyword>
<evidence type="ECO:0000256" key="3">
    <source>
        <dbReference type="ARBA" id="ARBA00007090"/>
    </source>
</evidence>
<comment type="similarity">
    <text evidence="4">In the N-terminal section; belongs to the glycosyltransferase 51 family.</text>
</comment>
<dbReference type="GO" id="GO:0008658">
    <property type="term" value="F:penicillin binding"/>
    <property type="evidence" value="ECO:0007669"/>
    <property type="project" value="InterPro"/>
</dbReference>
<dbReference type="PANTHER" id="PTHR32282:SF27">
    <property type="entry name" value="PENICILLIN-BINDING PROTEIN 1A"/>
    <property type="match status" value="1"/>
</dbReference>
<comment type="subcellular location">
    <subcellularLocation>
        <location evidence="1">Membrane</location>
    </subcellularLocation>
</comment>
<comment type="catalytic activity">
    <reaction evidence="18">
        <text>[GlcNAc-(1-&gt;4)-Mur2Ac(oyl-L-Ala-gamma-D-Glu-L-Lys-D-Ala-D-Ala)](n)-di-trans,octa-cis-undecaprenyl diphosphate + beta-D-GlcNAc-(1-&gt;4)-Mur2Ac(oyl-L-Ala-gamma-D-Glu-L-Lys-D-Ala-D-Ala)-di-trans,octa-cis-undecaprenyl diphosphate = [GlcNAc-(1-&gt;4)-Mur2Ac(oyl-L-Ala-gamma-D-Glu-L-Lys-D-Ala-D-Ala)](n+1)-di-trans,octa-cis-undecaprenyl diphosphate + di-trans,octa-cis-undecaprenyl diphosphate + H(+)</text>
        <dbReference type="Rhea" id="RHEA:23708"/>
        <dbReference type="Rhea" id="RHEA-COMP:9602"/>
        <dbReference type="Rhea" id="RHEA-COMP:9603"/>
        <dbReference type="ChEBI" id="CHEBI:15378"/>
        <dbReference type="ChEBI" id="CHEBI:58405"/>
        <dbReference type="ChEBI" id="CHEBI:60033"/>
        <dbReference type="ChEBI" id="CHEBI:78435"/>
        <dbReference type="EC" id="2.4.99.28"/>
    </reaction>
</comment>
<dbReference type="AlphaFoldDB" id="A0A932GRS7"/>
<gene>
    <name evidence="23" type="ORF">HYY65_13610</name>
</gene>
<keyword evidence="10" id="KW-0378">Hydrolase</keyword>
<evidence type="ECO:0000256" key="17">
    <source>
        <dbReference type="ARBA" id="ARBA00044770"/>
    </source>
</evidence>
<evidence type="ECO:0000256" key="1">
    <source>
        <dbReference type="ARBA" id="ARBA00004370"/>
    </source>
</evidence>
<accession>A0A932GRS7</accession>
<evidence type="ECO:0000256" key="20">
    <source>
        <dbReference type="SAM" id="Phobius"/>
    </source>
</evidence>
<reference evidence="23" key="1">
    <citation type="submission" date="2020-07" db="EMBL/GenBank/DDBJ databases">
        <title>Huge and variable diversity of episymbiotic CPR bacteria and DPANN archaea in groundwater ecosystems.</title>
        <authorList>
            <person name="He C.Y."/>
            <person name="Keren R."/>
            <person name="Whittaker M."/>
            <person name="Farag I.F."/>
            <person name="Doudna J."/>
            <person name="Cate J.H.D."/>
            <person name="Banfield J.F."/>
        </authorList>
    </citation>
    <scope>NUCLEOTIDE SEQUENCE</scope>
    <source>
        <strain evidence="23">NC_groundwater_717_Ag_S-0.2um_59_8</strain>
    </source>
</reference>
<dbReference type="SUPFAM" id="SSF56601">
    <property type="entry name" value="beta-lactamase/transpeptidase-like"/>
    <property type="match status" value="1"/>
</dbReference>
<dbReference type="EMBL" id="JACPSX010000261">
    <property type="protein sequence ID" value="MBI3016062.1"/>
    <property type="molecule type" value="Genomic_DNA"/>
</dbReference>
<evidence type="ECO:0000313" key="24">
    <source>
        <dbReference type="Proteomes" id="UP000741360"/>
    </source>
</evidence>
<proteinExistence type="inferred from homology"/>
<sequence length="680" mass="74520">MPGRNEGAPLPHRLLEFWRRRPAAGRGILLGVAVVVPAGLLIFLVVLLSLPPVTGLEELRSIQSVQLYDENDEPIPGSLRGQRIFIPLAKIPKTLRDAVIAVEDARFYSHFGVDPTGVARAIYQNLRHGRIVEGGSTITQQLARVLFLTSDRRLDRKISELVLALELEHRYSKDQILEMYLNRVYFGHGAYGVEAAAKTYFGKPVTELSLSEAALLAGIPRAPGLYSPFNYPDLALRRRTHVLNRMVETGVLKPAVAQRAKTAGLRLVPPDRRTTGLYFVEFVREMLIEKYGEDMVFRGGLQVHTTLSPRLQRLAEQALLQGLKNLESRTLPVPASKRGIPSGAPEGAILTIEPGTGYIKAMVGGADFFRSEFNRAVTARRQPGSAFKPFVYLAALEAGLTPATWIEDSPVSYKIGRNGKPWRPANYGGKYNGAITLQQGLEESVNVATVKLQEKIGIQRTIGLAHRLGIRSPLHEDLSLALGTSDLSLLELTGAYAALANQGVWISPTPIRYITDAQGKLLEMYVPQLQRAISRELAYVITHMLMGVVERGTGKTAKALGRPIAGKTGTTNDYSNAWFIGYTPSLVTGVWVGYDQPRSLGKEETGARAALPIWVRYIGKALANSPPENFPVPEGVVSVPVDLNASGTCARPVEMAFLQGTEPSNTCGGFLSIFRRMFHF</sequence>
<evidence type="ECO:0000256" key="7">
    <source>
        <dbReference type="ARBA" id="ARBA00022676"/>
    </source>
</evidence>